<evidence type="ECO:0000313" key="10">
    <source>
        <dbReference type="Proteomes" id="UP000730482"/>
    </source>
</evidence>
<feature type="domain" description="Phosphomannose isomerase type I catalytic" evidence="8">
    <location>
        <begin position="1"/>
        <end position="146"/>
    </location>
</feature>
<keyword evidence="5" id="KW-0479">Metal-binding</keyword>
<dbReference type="InterPro" id="IPR046457">
    <property type="entry name" value="PMI_typeI_cat"/>
</dbReference>
<dbReference type="SUPFAM" id="SSF51182">
    <property type="entry name" value="RmlC-like cupins"/>
    <property type="match status" value="1"/>
</dbReference>
<dbReference type="PIRSF" id="PIRSF001480">
    <property type="entry name" value="Mannose-6-phosphate_isomerase"/>
    <property type="match status" value="1"/>
</dbReference>
<dbReference type="PRINTS" id="PR00714">
    <property type="entry name" value="MAN6PISMRASE"/>
</dbReference>
<feature type="non-terminal residue" evidence="9">
    <location>
        <position position="409"/>
    </location>
</feature>
<evidence type="ECO:0000256" key="7">
    <source>
        <dbReference type="ARBA" id="ARBA00023235"/>
    </source>
</evidence>
<comment type="cofactor">
    <cofactor evidence="2">
        <name>Zn(2+)</name>
        <dbReference type="ChEBI" id="CHEBI:29105"/>
    </cofactor>
</comment>
<organism evidence="9 10">
    <name type="scientific">Catenulispora pinistramenti</name>
    <dbReference type="NCBI Taxonomy" id="2705254"/>
    <lineage>
        <taxon>Bacteria</taxon>
        <taxon>Bacillati</taxon>
        <taxon>Actinomycetota</taxon>
        <taxon>Actinomycetes</taxon>
        <taxon>Catenulisporales</taxon>
        <taxon>Catenulisporaceae</taxon>
        <taxon>Catenulispora</taxon>
    </lineage>
</organism>
<dbReference type="CDD" id="cd07011">
    <property type="entry name" value="cupin_PMI_type_I_N"/>
    <property type="match status" value="1"/>
</dbReference>
<dbReference type="InterPro" id="IPR016305">
    <property type="entry name" value="Mannose-6-P_Isomerase"/>
</dbReference>
<protein>
    <recommendedName>
        <fullName evidence="4">mannose-6-phosphate isomerase</fullName>
        <ecNumber evidence="4">5.3.1.8</ecNumber>
    </recommendedName>
</protein>
<evidence type="ECO:0000256" key="1">
    <source>
        <dbReference type="ARBA" id="ARBA00000757"/>
    </source>
</evidence>
<dbReference type="NCBIfam" id="TIGR00218">
    <property type="entry name" value="manA"/>
    <property type="match status" value="1"/>
</dbReference>
<dbReference type="PANTHER" id="PTHR10309">
    <property type="entry name" value="MANNOSE-6-PHOSPHATE ISOMERASE"/>
    <property type="match status" value="1"/>
</dbReference>
<dbReference type="InterPro" id="IPR014710">
    <property type="entry name" value="RmlC-like_jellyroll"/>
</dbReference>
<evidence type="ECO:0000313" key="9">
    <source>
        <dbReference type="EMBL" id="MBS2553236.1"/>
    </source>
</evidence>
<evidence type="ECO:0000256" key="4">
    <source>
        <dbReference type="ARBA" id="ARBA00011956"/>
    </source>
</evidence>
<dbReference type="Proteomes" id="UP000730482">
    <property type="component" value="Unassembled WGS sequence"/>
</dbReference>
<dbReference type="PANTHER" id="PTHR10309:SF0">
    <property type="entry name" value="MANNOSE-6-PHOSPHATE ISOMERASE"/>
    <property type="match status" value="1"/>
</dbReference>
<dbReference type="Gene3D" id="1.10.441.10">
    <property type="entry name" value="Phosphomannose Isomerase, domain 2"/>
    <property type="match status" value="1"/>
</dbReference>
<proteinExistence type="inferred from homology"/>
<evidence type="ECO:0000256" key="5">
    <source>
        <dbReference type="ARBA" id="ARBA00022723"/>
    </source>
</evidence>
<dbReference type="Gene3D" id="2.60.120.10">
    <property type="entry name" value="Jelly Rolls"/>
    <property type="match status" value="2"/>
</dbReference>
<comment type="similarity">
    <text evidence="3">Belongs to the mannose-6-phosphate isomerase type 1 family.</text>
</comment>
<comment type="catalytic activity">
    <reaction evidence="1">
        <text>D-mannose 6-phosphate = D-fructose 6-phosphate</text>
        <dbReference type="Rhea" id="RHEA:12356"/>
        <dbReference type="ChEBI" id="CHEBI:58735"/>
        <dbReference type="ChEBI" id="CHEBI:61527"/>
        <dbReference type="EC" id="5.3.1.8"/>
    </reaction>
</comment>
<accession>A0ABS5L4L6</accession>
<dbReference type="EC" id="5.3.1.8" evidence="4"/>
<dbReference type="EMBL" id="JAAFYZ010000241">
    <property type="protein sequence ID" value="MBS2553236.1"/>
    <property type="molecule type" value="Genomic_DNA"/>
</dbReference>
<reference evidence="9 10" key="1">
    <citation type="submission" date="2020-02" db="EMBL/GenBank/DDBJ databases">
        <title>Acidophilic actinobacteria isolated from forest soil.</title>
        <authorList>
            <person name="Golinska P."/>
        </authorList>
    </citation>
    <scope>NUCLEOTIDE SEQUENCE [LARGE SCALE GENOMIC DNA]</scope>
    <source>
        <strain evidence="9 10">NL8</strain>
    </source>
</reference>
<keyword evidence="7 9" id="KW-0413">Isomerase</keyword>
<gene>
    <name evidence="9" type="primary">manA</name>
    <name evidence="9" type="ORF">KGQ19_40925</name>
</gene>
<dbReference type="InterPro" id="IPR001250">
    <property type="entry name" value="Man6P_Isoase-1"/>
</dbReference>
<evidence type="ECO:0000256" key="3">
    <source>
        <dbReference type="ARBA" id="ARBA00010772"/>
    </source>
</evidence>
<evidence type="ECO:0000256" key="6">
    <source>
        <dbReference type="ARBA" id="ARBA00022833"/>
    </source>
</evidence>
<name>A0ABS5L4L6_9ACTN</name>
<evidence type="ECO:0000259" key="8">
    <source>
        <dbReference type="Pfam" id="PF20511"/>
    </source>
</evidence>
<comment type="caution">
    <text evidence="9">The sequence shown here is derived from an EMBL/GenBank/DDBJ whole genome shotgun (WGS) entry which is preliminary data.</text>
</comment>
<sequence>MYRLTNTTQHYAWGSPSAISDLLGREPSGQPEAELWMGAHPSAPSRIDGGEATLLDFVSADPVGMLGPQVAARFKNRLPFLLKVLSAAKALSIQTHPTRAQAEAGYAAEQERGLPAGDPNRNYVDDWPKPEILMALTAFEALAGCRSAEDAERVLAAVVALGAQALEPVRAELADKPEPATVAAAIGRLLEWPAETRGELVAGVVEACRAGAEKGGESADDSAGDLGQGLAGDLGQGLADDFAAVLRVAEDFPGDIGLVAMLLMKRVVLEPGEAIFLEAGGLHAYLRGTGVELLANSDNVLRAGLTPKHIDVAELLRIMDASVPVPVRHGTAIGVGVTEFDTPAPEFRLYHATLDTKTTLRAELPGTGPRIVLALSGEVELRGTRGALTLTQGESCFVPAREGRVEVSG</sequence>
<dbReference type="InterPro" id="IPR011051">
    <property type="entry name" value="RmlC_Cupin_sf"/>
</dbReference>
<keyword evidence="6" id="KW-0862">Zinc</keyword>
<evidence type="ECO:0000256" key="2">
    <source>
        <dbReference type="ARBA" id="ARBA00001947"/>
    </source>
</evidence>
<dbReference type="Pfam" id="PF20511">
    <property type="entry name" value="PMI_typeI_cat"/>
    <property type="match status" value="1"/>
</dbReference>
<dbReference type="RefSeq" id="WP_212019580.1">
    <property type="nucleotide sequence ID" value="NZ_JAAFYZ010000241.1"/>
</dbReference>
<dbReference type="GO" id="GO:0004476">
    <property type="term" value="F:mannose-6-phosphate isomerase activity"/>
    <property type="evidence" value="ECO:0007669"/>
    <property type="project" value="UniProtKB-EC"/>
</dbReference>
<keyword evidence="10" id="KW-1185">Reference proteome</keyword>